<keyword evidence="2" id="KW-1185">Reference proteome</keyword>
<comment type="caution">
    <text evidence="1">The sequence shown here is derived from an EMBL/GenBank/DDBJ whole genome shotgun (WGS) entry which is preliminary data.</text>
</comment>
<organism evidence="1 2">
    <name type="scientific">Paraburkholderia solitsugae</name>
    <dbReference type="NCBI Taxonomy" id="2675748"/>
    <lineage>
        <taxon>Bacteria</taxon>
        <taxon>Pseudomonadati</taxon>
        <taxon>Pseudomonadota</taxon>
        <taxon>Betaproteobacteria</taxon>
        <taxon>Burkholderiales</taxon>
        <taxon>Burkholderiaceae</taxon>
        <taxon>Paraburkholderia</taxon>
    </lineage>
</organism>
<evidence type="ECO:0000313" key="2">
    <source>
        <dbReference type="Proteomes" id="UP000652198"/>
    </source>
</evidence>
<sequence>MARTCINFPVGLARDGRVLGVSERLGVHVGKVFHCILTLWMAAADQAVDDGIVRDMDAQSVDAIVDVPGLGDALLAVGLIAEVGGGIVVCGYREAQAWTINDIGGVE</sequence>
<dbReference type="RefSeq" id="WP_172314347.1">
    <property type="nucleotide sequence ID" value="NZ_WOEY01000092.1"/>
</dbReference>
<evidence type="ECO:0000313" key="1">
    <source>
        <dbReference type="EMBL" id="NPT44324.1"/>
    </source>
</evidence>
<gene>
    <name evidence="1" type="ORF">GNZ12_24040</name>
</gene>
<accession>A0ABX2BUM0</accession>
<dbReference type="Proteomes" id="UP000652198">
    <property type="component" value="Unassembled WGS sequence"/>
</dbReference>
<proteinExistence type="predicted"/>
<dbReference type="EMBL" id="WOEY01000092">
    <property type="protein sequence ID" value="NPT44324.1"/>
    <property type="molecule type" value="Genomic_DNA"/>
</dbReference>
<protein>
    <submittedName>
        <fullName evidence="1">Uncharacterized protein</fullName>
    </submittedName>
</protein>
<name>A0ABX2BUM0_9BURK</name>
<reference evidence="1 2" key="1">
    <citation type="submission" date="2019-11" db="EMBL/GenBank/DDBJ databases">
        <title>Metabolism of dissolved organic matter in forest soils.</title>
        <authorList>
            <person name="Cyle K.T."/>
            <person name="Wilhelm R.C."/>
            <person name="Martinez C.E."/>
        </authorList>
    </citation>
    <scope>NUCLEOTIDE SEQUENCE [LARGE SCALE GENOMIC DNA]</scope>
    <source>
        <strain evidence="1 2">1N</strain>
    </source>
</reference>